<evidence type="ECO:0000313" key="4">
    <source>
        <dbReference type="Proteomes" id="UP000198636"/>
    </source>
</evidence>
<name>A0A1G5BS20_9FIRM</name>
<evidence type="ECO:0000313" key="3">
    <source>
        <dbReference type="EMBL" id="SCX92923.1"/>
    </source>
</evidence>
<dbReference type="InterPro" id="IPR052173">
    <property type="entry name" value="Beta-lactam_resp_regulator"/>
</dbReference>
<dbReference type="STRING" id="1120976.SAMN03080606_00504"/>
<organism evidence="3 4">
    <name type="scientific">Alkaliphilus peptidifermentans DSM 18978</name>
    <dbReference type="NCBI Taxonomy" id="1120976"/>
    <lineage>
        <taxon>Bacteria</taxon>
        <taxon>Bacillati</taxon>
        <taxon>Bacillota</taxon>
        <taxon>Clostridia</taxon>
        <taxon>Peptostreptococcales</taxon>
        <taxon>Natronincolaceae</taxon>
        <taxon>Alkaliphilus</taxon>
    </lineage>
</organism>
<keyword evidence="1" id="KW-0472">Membrane</keyword>
<dbReference type="Proteomes" id="UP000198636">
    <property type="component" value="Unassembled WGS sequence"/>
</dbReference>
<keyword evidence="1" id="KW-0812">Transmembrane</keyword>
<keyword evidence="4" id="KW-1185">Reference proteome</keyword>
<dbReference type="PANTHER" id="PTHR34978">
    <property type="entry name" value="POSSIBLE SENSOR-TRANSDUCER PROTEIN BLAR"/>
    <property type="match status" value="1"/>
</dbReference>
<feature type="domain" description="Peptidase M56" evidence="2">
    <location>
        <begin position="7"/>
        <end position="280"/>
    </location>
</feature>
<proteinExistence type="predicted"/>
<dbReference type="AlphaFoldDB" id="A0A1G5BS20"/>
<accession>A0A1G5BS20</accession>
<reference evidence="3 4" key="1">
    <citation type="submission" date="2016-10" db="EMBL/GenBank/DDBJ databases">
        <authorList>
            <person name="de Groot N.N."/>
        </authorList>
    </citation>
    <scope>NUCLEOTIDE SEQUENCE [LARGE SCALE GENOMIC DNA]</scope>
    <source>
        <strain evidence="3 4">DSM 18978</strain>
    </source>
</reference>
<evidence type="ECO:0000259" key="2">
    <source>
        <dbReference type="Pfam" id="PF05569"/>
    </source>
</evidence>
<dbReference type="CDD" id="cd07341">
    <property type="entry name" value="M56_BlaR1_MecR1_like"/>
    <property type="match status" value="1"/>
</dbReference>
<dbReference type="InterPro" id="IPR008756">
    <property type="entry name" value="Peptidase_M56"/>
</dbReference>
<feature type="transmembrane region" description="Helical" evidence="1">
    <location>
        <begin position="288"/>
        <end position="306"/>
    </location>
</feature>
<dbReference type="EMBL" id="FMUS01000002">
    <property type="protein sequence ID" value="SCX92923.1"/>
    <property type="molecule type" value="Genomic_DNA"/>
</dbReference>
<sequence>MDTLFLQILNMSITASYVVLFVIVARLLLKRVPKIFSYALWSVVFFRLISPFSYDSMFSLVPVSTQTVPTNIMYSQIHTINSSITVMDQTVNNSMMSAPVVEVSVNPLQLWITLGEILWIFGIAVLLIYSFFTAIKLYMKLKPASLIFDNVYTMHGIKTPFIFGILKPKIYLPIGLTEKGKNYIIKHEQTHIKRLDHIIKPLAFLILCVHWFNPLVWAAFFLMSEDMEMSCDESVIKQMGSEIKKDYSTSLLFLATGRRIIGGSPLAFGENNTKGRIINILNYKKPRFWAIIGAVIAVVVISVGLMSNPPKEQWTVEEYAEQFVKEKIEFYSTAYKTVDSKITKLEKIASLDQLLPSNVEIWSLEYRLKPDDISNVMLAGGMNAIDGWITEDESMGKPLLVFSYEGSKLQYLGYMKSGEADFSNLAGQEIALRIFLEGKGLLENVSYKGNHILVQFQLSTGETSQLLVSQPVIQGEQGIWCVERWMDGNGTVYYVTPETDIRIAEYYKELQKQSDDGTNLSLLDPMQVATDFIINDLGQGGSVDNIVLKYSAKPEDFYKTPESHFIGFISNFSKESASFHLDKIEWLTLNDTQRLKELNIDPNDLNGFYIYNPDSYPMYFQVTEQTEYNIINWDEGAVHKSVTMEEFIDSFKKYSDFTPPFRIITKDGYVQSITEQYVP</sequence>
<dbReference type="OrthoDB" id="9762883at2"/>
<keyword evidence="1" id="KW-1133">Transmembrane helix</keyword>
<gene>
    <name evidence="3" type="ORF">SAMN03080606_00504</name>
</gene>
<dbReference type="RefSeq" id="WP_091539594.1">
    <property type="nucleotide sequence ID" value="NZ_FMUS01000002.1"/>
</dbReference>
<feature type="transmembrane region" description="Helical" evidence="1">
    <location>
        <begin position="202"/>
        <end position="223"/>
    </location>
</feature>
<feature type="transmembrane region" description="Helical" evidence="1">
    <location>
        <begin position="117"/>
        <end position="138"/>
    </location>
</feature>
<dbReference type="PANTHER" id="PTHR34978:SF3">
    <property type="entry name" value="SLR0241 PROTEIN"/>
    <property type="match status" value="1"/>
</dbReference>
<evidence type="ECO:0000256" key="1">
    <source>
        <dbReference type="SAM" id="Phobius"/>
    </source>
</evidence>
<feature type="transmembrane region" description="Helical" evidence="1">
    <location>
        <begin position="35"/>
        <end position="54"/>
    </location>
</feature>
<dbReference type="Pfam" id="PF05569">
    <property type="entry name" value="Peptidase_M56"/>
    <property type="match status" value="1"/>
</dbReference>
<protein>
    <submittedName>
        <fullName evidence="3">Signal transducer regulating beta-lactamase production, contains metallopeptidase domain</fullName>
    </submittedName>
</protein>
<feature type="transmembrane region" description="Helical" evidence="1">
    <location>
        <begin position="6"/>
        <end position="28"/>
    </location>
</feature>